<organism evidence="3">
    <name type="scientific">Tanacetum cinerariifolium</name>
    <name type="common">Dalmatian daisy</name>
    <name type="synonym">Chrysanthemum cinerariifolium</name>
    <dbReference type="NCBI Taxonomy" id="118510"/>
    <lineage>
        <taxon>Eukaryota</taxon>
        <taxon>Viridiplantae</taxon>
        <taxon>Streptophyta</taxon>
        <taxon>Embryophyta</taxon>
        <taxon>Tracheophyta</taxon>
        <taxon>Spermatophyta</taxon>
        <taxon>Magnoliopsida</taxon>
        <taxon>eudicotyledons</taxon>
        <taxon>Gunneridae</taxon>
        <taxon>Pentapetalae</taxon>
        <taxon>asterids</taxon>
        <taxon>campanulids</taxon>
        <taxon>Asterales</taxon>
        <taxon>Asteraceae</taxon>
        <taxon>Asteroideae</taxon>
        <taxon>Anthemideae</taxon>
        <taxon>Anthemidinae</taxon>
        <taxon>Tanacetum</taxon>
    </lineage>
</organism>
<evidence type="ECO:0000259" key="1">
    <source>
        <dbReference type="Pfam" id="PF00646"/>
    </source>
</evidence>
<dbReference type="PANTHER" id="PTHR31672:SF10">
    <property type="entry name" value="F-BOX DOMAIN-CONTAINING PROTEIN"/>
    <property type="match status" value="1"/>
</dbReference>
<proteinExistence type="predicted"/>
<dbReference type="InterPro" id="IPR036047">
    <property type="entry name" value="F-box-like_dom_sf"/>
</dbReference>
<feature type="domain" description="F-box associated beta-propeller type 3" evidence="2">
    <location>
        <begin position="97"/>
        <end position="368"/>
    </location>
</feature>
<dbReference type="EMBL" id="BKCJ010005265">
    <property type="protein sequence ID" value="GEU65776.1"/>
    <property type="molecule type" value="Genomic_DNA"/>
</dbReference>
<dbReference type="AlphaFoldDB" id="A0A6L2LVE8"/>
<dbReference type="Pfam" id="PF08268">
    <property type="entry name" value="FBA_3"/>
    <property type="match status" value="1"/>
</dbReference>
<dbReference type="Pfam" id="PF00646">
    <property type="entry name" value="F-box"/>
    <property type="match status" value="1"/>
</dbReference>
<dbReference type="PANTHER" id="PTHR31672">
    <property type="entry name" value="BNACNNG10540D PROTEIN"/>
    <property type="match status" value="1"/>
</dbReference>
<dbReference type="InterPro" id="IPR001810">
    <property type="entry name" value="F-box_dom"/>
</dbReference>
<accession>A0A6L2LVE8</accession>
<gene>
    <name evidence="3" type="ORF">Tci_037754</name>
</gene>
<feature type="domain" description="F-box" evidence="1">
    <location>
        <begin position="19"/>
        <end position="43"/>
    </location>
</feature>
<evidence type="ECO:0000259" key="2">
    <source>
        <dbReference type="Pfam" id="PF08268"/>
    </source>
</evidence>
<sequence>MSDNIPFEIQMGIIEKVYDVKSLIQFRSVSKPWKSFIDSSDFIKSYGARHTQPHRHILSLSLGSEYKFICLVEDDNNETLKVQQQELAPFVVSPLLKQYLVLKVVGACHGLLCLYGYNKDSDIRMLVIWNPSIGKSFGIGLPSFNSKNPPVFGFGVCPVTRDPTIVKIIYAVNMPWRVEVFTLSLRVWNVIPSGNLPRQSIRLDKSTQVVIHRFIYWGACEETCTDLIRTNRMVVSFDLITKVFEVVNLPDSLTNKLFLRGSSVSKLRGSLIVSGYILSMGGLHFGVWVMEHDLSFRKLFAIGEPLHKVLGFRKNGETIFETRKEAGRFTTLDVYNPCSQQYKNLGISGVEGTFFMGSYKESLLLLDQVDSHIPYDNN</sequence>
<dbReference type="NCBIfam" id="TIGR01640">
    <property type="entry name" value="F_box_assoc_1"/>
    <property type="match status" value="1"/>
</dbReference>
<dbReference type="InterPro" id="IPR017451">
    <property type="entry name" value="F-box-assoc_interact_dom"/>
</dbReference>
<evidence type="ECO:0008006" key="4">
    <source>
        <dbReference type="Google" id="ProtNLM"/>
    </source>
</evidence>
<evidence type="ECO:0000313" key="3">
    <source>
        <dbReference type="EMBL" id="GEU65776.1"/>
    </source>
</evidence>
<dbReference type="InterPro" id="IPR050796">
    <property type="entry name" value="SCF_F-box_component"/>
</dbReference>
<dbReference type="SUPFAM" id="SSF81383">
    <property type="entry name" value="F-box domain"/>
    <property type="match status" value="1"/>
</dbReference>
<reference evidence="3" key="1">
    <citation type="journal article" date="2019" name="Sci. Rep.">
        <title>Draft genome of Tanacetum cinerariifolium, the natural source of mosquito coil.</title>
        <authorList>
            <person name="Yamashiro T."/>
            <person name="Shiraishi A."/>
            <person name="Satake H."/>
            <person name="Nakayama K."/>
        </authorList>
    </citation>
    <scope>NUCLEOTIDE SEQUENCE</scope>
</reference>
<dbReference type="InterPro" id="IPR013187">
    <property type="entry name" value="F-box-assoc_dom_typ3"/>
</dbReference>
<protein>
    <recommendedName>
        <fullName evidence="4">F-box domain-containing protein</fullName>
    </recommendedName>
</protein>
<name>A0A6L2LVE8_TANCI</name>
<comment type="caution">
    <text evidence="3">The sequence shown here is derived from an EMBL/GenBank/DDBJ whole genome shotgun (WGS) entry which is preliminary data.</text>
</comment>